<dbReference type="Proteomes" id="UP001165186">
    <property type="component" value="Unassembled WGS sequence"/>
</dbReference>
<sequence>MPQTTEERVEHALGKLLEHLLPQYPDEDEDTADQRFDDAFNYALGAIDRQDSPICTPGLVRENSSPEKALRFTNLYSRLLTQPVLNQKWAMLYFLFQLSDSDIPVLPPGVRSPPRSPEHVANYQPFAEPDAMSPSRSSETTARRGIASCPSVNSGQTEDGR</sequence>
<comment type="caution">
    <text evidence="1">The sequence shown here is derived from an EMBL/GenBank/DDBJ whole genome shotgun (WGS) entry which is preliminary data.</text>
</comment>
<keyword evidence="2" id="KW-1185">Reference proteome</keyword>
<name>A0ACB5S816_9PEZI</name>
<gene>
    <name evidence="1" type="primary">g7097</name>
    <name evidence="1" type="ORF">NpPPO83_00007097</name>
</gene>
<organism evidence="1 2">
    <name type="scientific">Neofusicoccum parvum</name>
    <dbReference type="NCBI Taxonomy" id="310453"/>
    <lineage>
        <taxon>Eukaryota</taxon>
        <taxon>Fungi</taxon>
        <taxon>Dikarya</taxon>
        <taxon>Ascomycota</taxon>
        <taxon>Pezizomycotina</taxon>
        <taxon>Dothideomycetes</taxon>
        <taxon>Dothideomycetes incertae sedis</taxon>
        <taxon>Botryosphaeriales</taxon>
        <taxon>Botryosphaeriaceae</taxon>
        <taxon>Neofusicoccum</taxon>
    </lineage>
</organism>
<dbReference type="EMBL" id="BSXG01000048">
    <property type="protein sequence ID" value="GME28501.1"/>
    <property type="molecule type" value="Genomic_DNA"/>
</dbReference>
<proteinExistence type="predicted"/>
<evidence type="ECO:0000313" key="2">
    <source>
        <dbReference type="Proteomes" id="UP001165186"/>
    </source>
</evidence>
<accession>A0ACB5S816</accession>
<evidence type="ECO:0000313" key="1">
    <source>
        <dbReference type="EMBL" id="GME28501.1"/>
    </source>
</evidence>
<protein>
    <submittedName>
        <fullName evidence="1">Spindle pole body component alp6</fullName>
    </submittedName>
</protein>
<reference evidence="1" key="1">
    <citation type="submission" date="2024-09" db="EMBL/GenBank/DDBJ databases">
        <title>Draft Genome Sequences of Neofusicoccum parvum.</title>
        <authorList>
            <person name="Ashida A."/>
            <person name="Camagna M."/>
            <person name="Tanaka A."/>
            <person name="Takemoto D."/>
        </authorList>
    </citation>
    <scope>NUCLEOTIDE SEQUENCE</scope>
    <source>
        <strain evidence="1">PPO83</strain>
    </source>
</reference>